<name>A0A7W3IU23_9ACTN</name>
<reference evidence="2 3" key="1">
    <citation type="submission" date="2020-07" db="EMBL/GenBank/DDBJ databases">
        <title>Sequencing the genomes of 1000 actinobacteria strains.</title>
        <authorList>
            <person name="Klenk H.-P."/>
        </authorList>
    </citation>
    <scope>NUCLEOTIDE SEQUENCE [LARGE SCALE GENOMIC DNA]</scope>
    <source>
        <strain evidence="2 3">DSM 100723</strain>
    </source>
</reference>
<protein>
    <submittedName>
        <fullName evidence="2">Uncharacterized protein</fullName>
    </submittedName>
</protein>
<feature type="region of interest" description="Disordered" evidence="1">
    <location>
        <begin position="1"/>
        <end position="69"/>
    </location>
</feature>
<gene>
    <name evidence="2" type="ORF">FHX74_002905</name>
</gene>
<dbReference type="AlphaFoldDB" id="A0A7W3IU23"/>
<keyword evidence="3" id="KW-1185">Reference proteome</keyword>
<accession>A0A7W3IU23</accession>
<organism evidence="2 3">
    <name type="scientific">Microlunatus kandeliicorticis</name>
    <dbReference type="NCBI Taxonomy" id="1759536"/>
    <lineage>
        <taxon>Bacteria</taxon>
        <taxon>Bacillati</taxon>
        <taxon>Actinomycetota</taxon>
        <taxon>Actinomycetes</taxon>
        <taxon>Propionibacteriales</taxon>
        <taxon>Propionibacteriaceae</taxon>
        <taxon>Microlunatus</taxon>
    </lineage>
</organism>
<dbReference type="EMBL" id="JACGWT010000004">
    <property type="protein sequence ID" value="MBA8795277.1"/>
    <property type="molecule type" value="Genomic_DNA"/>
</dbReference>
<feature type="compositionally biased region" description="Basic and acidic residues" evidence="1">
    <location>
        <begin position="36"/>
        <end position="57"/>
    </location>
</feature>
<comment type="caution">
    <text evidence="2">The sequence shown here is derived from an EMBL/GenBank/DDBJ whole genome shotgun (WGS) entry which is preliminary data.</text>
</comment>
<evidence type="ECO:0000256" key="1">
    <source>
        <dbReference type="SAM" id="MobiDB-lite"/>
    </source>
</evidence>
<dbReference type="Proteomes" id="UP000523079">
    <property type="component" value="Unassembled WGS sequence"/>
</dbReference>
<evidence type="ECO:0000313" key="3">
    <source>
        <dbReference type="Proteomes" id="UP000523079"/>
    </source>
</evidence>
<sequence length="69" mass="7304">MSETAEPGRAGVPERSATPSTGHAGVDDALAELDDLAERPLEEHHDRLSAAHERLHDALQQPAEDPGTA</sequence>
<dbReference type="RefSeq" id="WP_182560848.1">
    <property type="nucleotide sequence ID" value="NZ_JACGWT010000004.1"/>
</dbReference>
<proteinExistence type="predicted"/>
<evidence type="ECO:0000313" key="2">
    <source>
        <dbReference type="EMBL" id="MBA8795277.1"/>
    </source>
</evidence>